<dbReference type="Gene3D" id="2.130.10.30">
    <property type="entry name" value="Regulator of chromosome condensation 1/beta-lactamase-inhibitor protein II"/>
    <property type="match status" value="3"/>
</dbReference>
<protein>
    <submittedName>
        <fullName evidence="2">RTX family exoprotein</fullName>
    </submittedName>
</protein>
<dbReference type="GO" id="GO:0005085">
    <property type="term" value="F:guanyl-nucleotide exchange factor activity"/>
    <property type="evidence" value="ECO:0007669"/>
    <property type="project" value="TreeGrafter"/>
</dbReference>
<accession>K7YXM4</accession>
<dbReference type="InterPro" id="IPR051553">
    <property type="entry name" value="Ran_GTPase-activating"/>
</dbReference>
<dbReference type="PROSITE" id="PS50012">
    <property type="entry name" value="RCC1_3"/>
    <property type="match status" value="3"/>
</dbReference>
<evidence type="ECO:0000313" key="3">
    <source>
        <dbReference type="Proteomes" id="UP000010074"/>
    </source>
</evidence>
<dbReference type="InterPro" id="IPR000408">
    <property type="entry name" value="Reg_chr_condens"/>
</dbReference>
<dbReference type="PATRIC" id="fig|1069642.3.peg.2707"/>
<dbReference type="GO" id="GO:0005737">
    <property type="term" value="C:cytoplasm"/>
    <property type="evidence" value="ECO:0007669"/>
    <property type="project" value="TreeGrafter"/>
</dbReference>
<dbReference type="OrthoDB" id="5287007at2"/>
<dbReference type="SUPFAM" id="SSF141072">
    <property type="entry name" value="CalX-like"/>
    <property type="match status" value="1"/>
</dbReference>
<dbReference type="InterPro" id="IPR009091">
    <property type="entry name" value="RCC1/BLIP-II"/>
</dbReference>
<evidence type="ECO:0000256" key="1">
    <source>
        <dbReference type="SAM" id="SignalP"/>
    </source>
</evidence>
<reference evidence="2 3" key="1">
    <citation type="journal article" date="2012" name="BMC Genomics">
        <title>Genome analysis of a simultaneously predatory and prey-independent, novel Bdellovibrio bacteriovorus from the River Tiber, supports in silico predictions of both ancient and recent lateral gene transfer from diverse bacteria.</title>
        <authorList>
            <person name="Hobley L."/>
            <person name="Lerner T.R."/>
            <person name="Williams L.E."/>
            <person name="Lambert C."/>
            <person name="Till R."/>
            <person name="Milner D.S."/>
            <person name="Basford S.M."/>
            <person name="Capeness M.J."/>
            <person name="Fenton A.K."/>
            <person name="Atterbury R.J."/>
            <person name="Harris M.A."/>
            <person name="Sockett R.E."/>
        </authorList>
    </citation>
    <scope>NUCLEOTIDE SEQUENCE [LARGE SCALE GENOMIC DNA]</scope>
    <source>
        <strain evidence="2 3">Tiberius</strain>
    </source>
</reference>
<name>K7YXM4_BDEBC</name>
<dbReference type="PANTHER" id="PTHR45982">
    <property type="entry name" value="REGULATOR OF CHROMOSOME CONDENSATION"/>
    <property type="match status" value="1"/>
</dbReference>
<dbReference type="STRING" id="1069642.Bdt_2737"/>
<dbReference type="RefSeq" id="WP_015091847.1">
    <property type="nucleotide sequence ID" value="NC_019567.1"/>
</dbReference>
<dbReference type="PANTHER" id="PTHR45982:SF1">
    <property type="entry name" value="REGULATOR OF CHROMOSOME CONDENSATION"/>
    <property type="match status" value="1"/>
</dbReference>
<dbReference type="SUPFAM" id="SSF50985">
    <property type="entry name" value="RCC1/BLIP-II"/>
    <property type="match status" value="2"/>
</dbReference>
<gene>
    <name evidence="2" type="ORF">Bdt_2737</name>
</gene>
<feature type="signal peptide" evidence="1">
    <location>
        <begin position="1"/>
        <end position="32"/>
    </location>
</feature>
<sequence>MEQRNVIATLTLRFIRKSLLLAAACFILSACTLDTSLFDLTSATGASSLLWDEDALTDNGDLTAKWIPSADAQFVQQEVLFFKGPTCDTPILPRIQLSNTDTTATAGFAKEDSVQYTFRIFSLDSAGKVIVSSCSEPITYVAAFSINTATNGLINENNYTAVPFYGNCVNGSSIEVSTLTVPAITSFTCANKTWAQNLDLSGLTNIYNGNLIFKVTAPGAAAKEFYYVIEKDIDPPLIDITSSPGINLANQTNYTVSGTCSEFGKSVSLAIGTVNTSVDCSSGTFTKTLDVSGLTGSPVTITATHLDKVLNSRSDTVNVPRSVVPPTVTSFTINNDDASTGYLAVTLNIAATNATEMYITNSAGCSAGGSWQTYATTENWTLAASDVTNVVYAKFRDATGNESVCVTDSIVHDSGLATPPAITFDTPATATYVNSSNVTSFTVGGTCNKNNRSITFTGPGGWTGTGTCLGTSYTAILDLSTIAQGAFTLTATLTDSQGNSASANSPSYTKDTVAPTGTFSINNGATDTLSLSATINSSIAGAAQMYITNTAGCSSDGVWEAYAAFKVWTLSTADAVNTVYARYRDAAGNLTACLSDTITHSSTAPTVSLASPSAGTYINNANKASFTVSGACSENGKVVTVQPTGVAAQTPTCTSGAWTATFNVTSPADGSISFTVNHSRATGINAPQVTASFTKDTVAPTLSAVAINSGDALTANLNVNLTATTTGTEMYITNNALCLTGGTWETVAFPKAWTLATANTTNTIYIKTRDTAQNESSCLSDFIIHDNMMPTLTITGPPAGSYVNMYNAASFPITGTCSESGVLIYGTVDGQPAAGTGATYCKDGYFTMNYNIFSLPETAATPYTFTLSLTRANGNVVTASSYYYYDKTPPAAVTLSGAPAGTNGSPTLNVTVNGTAASYRYFIIPPGGAGNCLSGYTGTSYPLSTPITDALPEVGNYTLCVLGFDDHENGAMSSTSASWTRDALKSTISGFPTGVSTTATLNVTVAGTNITQYKYAVITSGTCAAASYFAAAAVAAPIAYNVSALPNGPVTLCVIGGDTSNNFQDVAVATETSWIKDSVVTLAITSPLVNRVQEGETKNITFTLSGSKTFDVIGYYRVTGDATSSERSLTSGSFTIPAGSTSVSVPVTFTANPAVTGERLMNVHMTHTNSPAVWMDAKYQAQYFIADAEKNLTALSLAINFAHGCVVLSDNSLRCWGHNIATGKLGLGPSAPTYLDTAGQVAGTNWATVTTGRNHTCALTTDGYVYCWGQNTYYQVGNNSTTTAYSPVAIDTSTTYQSISAGENHTCGLTTDKKIKCWGRSDYSQTGYATTQQVPAVVDATTDYKFVTANASGTCGITEGKKLYCWGKGTSWALGDTTNVTKGIPTAIDATNDYKFVSMGSHHSCAIKDNGGLRCWGTNTNGQVGDGTTATKSAPVDINSSTSYIWVWTNDDTTAVTPKGTTCAITDGNVLQCWGVNDKGQLGDGTRTNSSAPITADAGQAYSKAITVGEKTCGVTLQGAVKCWGQLKNDVRGFATAGFGYGNYYAGYTKISNDLGSYNFSSLGFSYLNTEGYAQTCGISTGKLYCWGSAGGSFGDGTYVTRRSGPVMMDPTSNYSALPYQHDQMNNCAITTLGTLKCWGTNTNGAIGTAAAVGGSASTPQVADKFNSYTSAVMRGSATCAITTNGVLRCTGSNTTGKLGDGTTTNISEFKTIDAGVYYRHVALGFNYGCGITSDYHLKCWGTNAVGQLGTGNTTTYLTPTRIDGTETYKAISIEEVRACAITTGNKLKCWGSGALGDGTSSSNVPKAIDSATDYSDISISNNLACGIRTDGVAKCWGGGGLLSIPNESGSSTVYPTPLIYDSGRAYSKIYIANSTVCGQLMDGSYRCAGINGGIFGMAEPTINYFSSVIIWSTPAYIHKWLY</sequence>
<dbReference type="Pfam" id="PF13540">
    <property type="entry name" value="RCC1_2"/>
    <property type="match status" value="3"/>
</dbReference>
<dbReference type="InterPro" id="IPR038081">
    <property type="entry name" value="CalX-like_sf"/>
</dbReference>
<keyword evidence="1" id="KW-0732">Signal</keyword>
<dbReference type="PROSITE" id="PS51257">
    <property type="entry name" value="PROKAR_LIPOPROTEIN"/>
    <property type="match status" value="1"/>
</dbReference>
<proteinExistence type="predicted"/>
<feature type="chain" id="PRO_5003913875" evidence="1">
    <location>
        <begin position="33"/>
        <end position="1923"/>
    </location>
</feature>
<dbReference type="KEGG" id="bbat:Bdt_2737"/>
<dbReference type="EMBL" id="CP002930">
    <property type="protein sequence ID" value="AFY02418.1"/>
    <property type="molecule type" value="Genomic_DNA"/>
</dbReference>
<evidence type="ECO:0000313" key="2">
    <source>
        <dbReference type="EMBL" id="AFY02418.1"/>
    </source>
</evidence>
<organism evidence="2 3">
    <name type="scientific">Bdellovibrio bacteriovorus str. Tiberius</name>
    <dbReference type="NCBI Taxonomy" id="1069642"/>
    <lineage>
        <taxon>Bacteria</taxon>
        <taxon>Pseudomonadati</taxon>
        <taxon>Bdellovibrionota</taxon>
        <taxon>Bdellovibrionia</taxon>
        <taxon>Bdellovibrionales</taxon>
        <taxon>Pseudobdellovibrionaceae</taxon>
        <taxon>Bdellovibrio</taxon>
    </lineage>
</organism>
<dbReference type="HOGENOM" id="CLU_243864_0_0_7"/>
<dbReference type="Proteomes" id="UP000010074">
    <property type="component" value="Chromosome"/>
</dbReference>